<feature type="chain" id="PRO_5047037852" evidence="4">
    <location>
        <begin position="19"/>
        <end position="192"/>
    </location>
</feature>
<dbReference type="Gene3D" id="1.25.40.20">
    <property type="entry name" value="Ankyrin repeat-containing domain"/>
    <property type="match status" value="2"/>
</dbReference>
<reference evidence="5 6" key="1">
    <citation type="submission" date="2023-02" db="EMBL/GenBank/DDBJ databases">
        <title>Gemone sequence of Telluria chitinolytica ACM 3522T.</title>
        <authorList>
            <person name="Frediansyah A."/>
            <person name="Miess H."/>
            <person name="Gross H."/>
        </authorList>
    </citation>
    <scope>NUCLEOTIDE SEQUENCE [LARGE SCALE GENOMIC DNA]</scope>
    <source>
        <strain evidence="5 6">ACM 3522</strain>
    </source>
</reference>
<evidence type="ECO:0000313" key="5">
    <source>
        <dbReference type="EMBL" id="WEF31821.1"/>
    </source>
</evidence>
<dbReference type="PANTHER" id="PTHR24198:SF194">
    <property type="entry name" value="INVERSIN-A"/>
    <property type="match status" value="1"/>
</dbReference>
<sequence>MKDLKIFALLVLAFLLSACEKPPTPARNFTNLFDAAKSGEVDAIRLLLVRGNKVDEIDSYGRTPLVYAVMGHHLDAVKILIASGAKKEVVTSKGYDLVMLSLYNEMDDSLDILNYLVNLGLGVNRTTAEGDSALNIAISSKHEKAVARLISLGAVPNQKSKEILESQTQPNAEIVRLIDAATSSSTTSQGSR</sequence>
<dbReference type="PROSITE" id="PS51257">
    <property type="entry name" value="PROKAR_LIPOPROTEIN"/>
    <property type="match status" value="1"/>
</dbReference>
<evidence type="ECO:0000256" key="2">
    <source>
        <dbReference type="ARBA" id="ARBA00023043"/>
    </source>
</evidence>
<dbReference type="SUPFAM" id="SSF48403">
    <property type="entry name" value="Ankyrin repeat"/>
    <property type="match status" value="1"/>
</dbReference>
<name>A0ABY8B9Z9_9BURK</name>
<organism evidence="5 6">
    <name type="scientific">Pseudoduganella chitinolytica</name>
    <dbReference type="NCBI Taxonomy" id="34070"/>
    <lineage>
        <taxon>Bacteria</taxon>
        <taxon>Pseudomonadati</taxon>
        <taxon>Pseudomonadota</taxon>
        <taxon>Betaproteobacteria</taxon>
        <taxon>Burkholderiales</taxon>
        <taxon>Oxalobacteraceae</taxon>
        <taxon>Telluria group</taxon>
        <taxon>Pseudoduganella</taxon>
    </lineage>
</organism>
<evidence type="ECO:0000313" key="6">
    <source>
        <dbReference type="Proteomes" id="UP001216510"/>
    </source>
</evidence>
<dbReference type="Pfam" id="PF12796">
    <property type="entry name" value="Ank_2"/>
    <property type="match status" value="1"/>
</dbReference>
<evidence type="ECO:0000256" key="3">
    <source>
        <dbReference type="PROSITE-ProRule" id="PRU00023"/>
    </source>
</evidence>
<dbReference type="RefSeq" id="WP_277414590.1">
    <property type="nucleotide sequence ID" value="NZ_CP119083.1"/>
</dbReference>
<dbReference type="InterPro" id="IPR002110">
    <property type="entry name" value="Ankyrin_rpt"/>
</dbReference>
<dbReference type="InterPro" id="IPR036770">
    <property type="entry name" value="Ankyrin_rpt-contain_sf"/>
</dbReference>
<dbReference type="SMART" id="SM00248">
    <property type="entry name" value="ANK"/>
    <property type="match status" value="4"/>
</dbReference>
<keyword evidence="4" id="KW-0732">Signal</keyword>
<dbReference type="PROSITE" id="PS50297">
    <property type="entry name" value="ANK_REP_REGION"/>
    <property type="match status" value="1"/>
</dbReference>
<feature type="repeat" description="ANK" evidence="3">
    <location>
        <begin position="27"/>
        <end position="59"/>
    </location>
</feature>
<keyword evidence="2 3" id="KW-0040">ANK repeat</keyword>
<accession>A0ABY8B9Z9</accession>
<feature type="signal peptide" evidence="4">
    <location>
        <begin position="1"/>
        <end position="18"/>
    </location>
</feature>
<dbReference type="PROSITE" id="PS50088">
    <property type="entry name" value="ANK_REPEAT"/>
    <property type="match status" value="3"/>
</dbReference>
<evidence type="ECO:0000256" key="1">
    <source>
        <dbReference type="ARBA" id="ARBA00022737"/>
    </source>
</evidence>
<feature type="repeat" description="ANK" evidence="3">
    <location>
        <begin position="60"/>
        <end position="92"/>
    </location>
</feature>
<gene>
    <name evidence="5" type="ORF">PX653_20645</name>
</gene>
<keyword evidence="6" id="KW-1185">Reference proteome</keyword>
<dbReference type="EMBL" id="CP119083">
    <property type="protein sequence ID" value="WEF31821.1"/>
    <property type="molecule type" value="Genomic_DNA"/>
</dbReference>
<feature type="repeat" description="ANK" evidence="3">
    <location>
        <begin position="129"/>
        <end position="161"/>
    </location>
</feature>
<dbReference type="PANTHER" id="PTHR24198">
    <property type="entry name" value="ANKYRIN REPEAT AND PROTEIN KINASE DOMAIN-CONTAINING PROTEIN"/>
    <property type="match status" value="1"/>
</dbReference>
<proteinExistence type="predicted"/>
<protein>
    <submittedName>
        <fullName evidence="5">Ankyrin repeat domain-containing protein</fullName>
    </submittedName>
</protein>
<evidence type="ECO:0000256" key="4">
    <source>
        <dbReference type="SAM" id="SignalP"/>
    </source>
</evidence>
<keyword evidence="1" id="KW-0677">Repeat</keyword>
<dbReference type="Proteomes" id="UP001216510">
    <property type="component" value="Chromosome"/>
</dbReference>